<evidence type="ECO:0000313" key="2">
    <source>
        <dbReference type="Proteomes" id="UP001296873"/>
    </source>
</evidence>
<dbReference type="RefSeq" id="WP_200342451.1">
    <property type="nucleotide sequence ID" value="NZ_NRRL01000074.1"/>
</dbReference>
<proteinExistence type="predicted"/>
<reference evidence="1 2" key="1">
    <citation type="journal article" date="2020" name="Microorganisms">
        <title>Osmotic Adaptation and Compatible Solute Biosynthesis of Phototrophic Bacteria as Revealed from Genome Analyses.</title>
        <authorList>
            <person name="Imhoff J.F."/>
            <person name="Rahn T."/>
            <person name="Kunzel S."/>
            <person name="Keller A."/>
            <person name="Neulinger S.C."/>
        </authorList>
    </citation>
    <scope>NUCLEOTIDE SEQUENCE [LARGE SCALE GENOMIC DNA]</scope>
    <source>
        <strain evidence="1 2">DSM 9895</strain>
    </source>
</reference>
<dbReference type="Proteomes" id="UP001296873">
    <property type="component" value="Unassembled WGS sequence"/>
</dbReference>
<sequence>MQNAAEQRQVFDPDAMNGLDDMASDIRSVIDRRQAAMVARVGWAIRDAGTFLDEETAIGDNADELRSALRIAFRRHTRKSVDAAWDPFMDAFDDESCRLAAMVANAEILGGHTRQVMDRLGRQPGDPDAEEPETVRTVRKMRFRTCDMDDGPALDFRITTEGAISGGDRVEFSQKAALDDTDHAGLVAAFGDAMRGVSGAAALVKAERAIEAYLLSGGAEADGEGLGAALRAEAALAIGRVDAT</sequence>
<organism evidence="1 2">
    <name type="scientific">Rhodovibrio sodomensis</name>
    <dbReference type="NCBI Taxonomy" id="1088"/>
    <lineage>
        <taxon>Bacteria</taxon>
        <taxon>Pseudomonadati</taxon>
        <taxon>Pseudomonadota</taxon>
        <taxon>Alphaproteobacteria</taxon>
        <taxon>Rhodospirillales</taxon>
        <taxon>Rhodovibrionaceae</taxon>
        <taxon>Rhodovibrio</taxon>
    </lineage>
</organism>
<gene>
    <name evidence="1" type="ORF">CKO28_18860</name>
</gene>
<name>A0ABS1DL64_9PROT</name>
<dbReference type="EMBL" id="NRRL01000074">
    <property type="protein sequence ID" value="MBK1670100.1"/>
    <property type="molecule type" value="Genomic_DNA"/>
</dbReference>
<evidence type="ECO:0000313" key="1">
    <source>
        <dbReference type="EMBL" id="MBK1670100.1"/>
    </source>
</evidence>
<keyword evidence="2" id="KW-1185">Reference proteome</keyword>
<accession>A0ABS1DL64</accession>
<protein>
    <submittedName>
        <fullName evidence="1">Uncharacterized protein</fullName>
    </submittedName>
</protein>
<comment type="caution">
    <text evidence="1">The sequence shown here is derived from an EMBL/GenBank/DDBJ whole genome shotgun (WGS) entry which is preliminary data.</text>
</comment>